<dbReference type="AlphaFoldDB" id="A0A820N9D2"/>
<gene>
    <name evidence="2" type="ORF">FNK824_LOCUS43522</name>
</gene>
<dbReference type="EMBL" id="CAJOBE010061571">
    <property type="protein sequence ID" value="CAF4387880.1"/>
    <property type="molecule type" value="Genomic_DNA"/>
</dbReference>
<feature type="non-terminal residue" evidence="2">
    <location>
        <position position="1"/>
    </location>
</feature>
<dbReference type="Pfam" id="PF09762">
    <property type="entry name" value="CCDC93_CC"/>
    <property type="match status" value="1"/>
</dbReference>
<protein>
    <recommendedName>
        <fullName evidence="1">CCDC93 coiled-coil domain-containing protein</fullName>
    </recommendedName>
</protein>
<reference evidence="2" key="1">
    <citation type="submission" date="2021-02" db="EMBL/GenBank/DDBJ databases">
        <authorList>
            <person name="Nowell W R."/>
        </authorList>
    </citation>
    <scope>NUCLEOTIDE SEQUENCE</scope>
</reference>
<feature type="domain" description="CCDC93 coiled-coil" evidence="1">
    <location>
        <begin position="1"/>
        <end position="44"/>
    </location>
</feature>
<evidence type="ECO:0000313" key="2">
    <source>
        <dbReference type="EMBL" id="CAF4387880.1"/>
    </source>
</evidence>
<comment type="caution">
    <text evidence="2">The sequence shown here is derived from an EMBL/GenBank/DDBJ whole genome shotgun (WGS) entry which is preliminary data.</text>
</comment>
<dbReference type="InterPro" id="IPR019159">
    <property type="entry name" value="CCDC93_CC"/>
</dbReference>
<name>A0A820N9D2_9BILA</name>
<feature type="non-terminal residue" evidence="2">
    <location>
        <position position="44"/>
    </location>
</feature>
<sequence length="44" mass="5179">AKKTREISSISRQIDDIPTSIELAQYRQAFFQLYNQSAVLYRQT</sequence>
<proteinExistence type="predicted"/>
<dbReference type="Proteomes" id="UP000663874">
    <property type="component" value="Unassembled WGS sequence"/>
</dbReference>
<organism evidence="2 3">
    <name type="scientific">Rotaria sordida</name>
    <dbReference type="NCBI Taxonomy" id="392033"/>
    <lineage>
        <taxon>Eukaryota</taxon>
        <taxon>Metazoa</taxon>
        <taxon>Spiralia</taxon>
        <taxon>Gnathifera</taxon>
        <taxon>Rotifera</taxon>
        <taxon>Eurotatoria</taxon>
        <taxon>Bdelloidea</taxon>
        <taxon>Philodinida</taxon>
        <taxon>Philodinidae</taxon>
        <taxon>Rotaria</taxon>
    </lineage>
</organism>
<accession>A0A820N9D2</accession>
<evidence type="ECO:0000259" key="1">
    <source>
        <dbReference type="Pfam" id="PF09762"/>
    </source>
</evidence>
<evidence type="ECO:0000313" key="3">
    <source>
        <dbReference type="Proteomes" id="UP000663874"/>
    </source>
</evidence>